<feature type="signal peptide" evidence="3">
    <location>
        <begin position="1"/>
        <end position="15"/>
    </location>
</feature>
<dbReference type="InterPro" id="IPR013319">
    <property type="entry name" value="GH11/12"/>
</dbReference>
<keyword evidence="2" id="KW-0378">Hydrolase</keyword>
<keyword evidence="5" id="KW-1185">Reference proteome</keyword>
<evidence type="ECO:0000256" key="1">
    <source>
        <dbReference type="ARBA" id="ARBA00005519"/>
    </source>
</evidence>
<comment type="caution">
    <text evidence="4">The sequence shown here is derived from an EMBL/GenBank/DDBJ whole genome shotgun (WGS) entry which is preliminary data.</text>
</comment>
<organism evidence="4 5">
    <name type="scientific">Neonectria punicea</name>
    <dbReference type="NCBI Taxonomy" id="979145"/>
    <lineage>
        <taxon>Eukaryota</taxon>
        <taxon>Fungi</taxon>
        <taxon>Dikarya</taxon>
        <taxon>Ascomycota</taxon>
        <taxon>Pezizomycotina</taxon>
        <taxon>Sordariomycetes</taxon>
        <taxon>Hypocreomycetidae</taxon>
        <taxon>Hypocreales</taxon>
        <taxon>Nectriaceae</taxon>
        <taxon>Neonectria</taxon>
    </lineage>
</organism>
<proteinExistence type="inferred from homology"/>
<name>A0ABR1HS69_9HYPO</name>
<dbReference type="InterPro" id="IPR013320">
    <property type="entry name" value="ConA-like_dom_sf"/>
</dbReference>
<gene>
    <name evidence="4" type="ORF">QQX98_000747</name>
</gene>
<accession>A0ABR1HS69</accession>
<evidence type="ECO:0000256" key="3">
    <source>
        <dbReference type="SAM" id="SignalP"/>
    </source>
</evidence>
<evidence type="ECO:0000313" key="4">
    <source>
        <dbReference type="EMBL" id="KAK7423876.1"/>
    </source>
</evidence>
<dbReference type="PANTHER" id="PTHR34002">
    <property type="entry name" value="BLR1656 PROTEIN"/>
    <property type="match status" value="1"/>
</dbReference>
<comment type="similarity">
    <text evidence="1 2">Belongs to the glycosyl hydrolase 12 (cellulase H) family.</text>
</comment>
<sequence length="246" mass="26078">MKSAIVAALAGLAAATPITKTLVERGSFCGQWDSEVTGDYTIYNNMWGKDNADSGEQCTTNSGLSSDGGVAWSVDWSWSGGAGQVKSYPNAVVEIEKAELSTISSIPSQWSWTYTGDDIVANVAYDLFTSSTDGGDYEYEFMIWLDALGGAGPISATGSAIATVTLADSEWVLYQGKNSQMTVFSFVASETVNSFCGDLMDFVDYLIDNQGVSESQIIQSVGAGTEPFSGSNAIFATTHYSAAVEY</sequence>
<reference evidence="4 5" key="1">
    <citation type="journal article" date="2025" name="Microbiol. Resour. Announc.">
        <title>Draft genome sequences for Neonectria magnoliae and Neonectria punicea, canker pathogens of Liriodendron tulipifera and Acer saccharum in West Virginia.</title>
        <authorList>
            <person name="Petronek H.M."/>
            <person name="Kasson M.T."/>
            <person name="Metheny A.M."/>
            <person name="Stauder C.M."/>
            <person name="Lovett B."/>
            <person name="Lynch S.C."/>
            <person name="Garnas J.R."/>
            <person name="Kasson L.R."/>
            <person name="Stajich J.E."/>
        </authorList>
    </citation>
    <scope>NUCLEOTIDE SEQUENCE [LARGE SCALE GENOMIC DNA]</scope>
    <source>
        <strain evidence="4 5">NRRL 64653</strain>
    </source>
</reference>
<dbReference type="InterPro" id="IPR002594">
    <property type="entry name" value="GH12"/>
</dbReference>
<evidence type="ECO:0000256" key="2">
    <source>
        <dbReference type="RuleBase" id="RU361163"/>
    </source>
</evidence>
<dbReference type="Gene3D" id="2.60.120.180">
    <property type="match status" value="1"/>
</dbReference>
<evidence type="ECO:0008006" key="6">
    <source>
        <dbReference type="Google" id="ProtNLM"/>
    </source>
</evidence>
<dbReference type="SUPFAM" id="SSF49899">
    <property type="entry name" value="Concanavalin A-like lectins/glucanases"/>
    <property type="match status" value="1"/>
</dbReference>
<keyword evidence="2" id="KW-0326">Glycosidase</keyword>
<keyword evidence="2" id="KW-0119">Carbohydrate metabolism</keyword>
<dbReference type="Proteomes" id="UP001498476">
    <property type="component" value="Unassembled WGS sequence"/>
</dbReference>
<dbReference type="PANTHER" id="PTHR34002:SF9">
    <property type="entry name" value="XYLOGLUCAN-SPECIFIC ENDO-BETA-1,4-GLUCANASE A"/>
    <property type="match status" value="1"/>
</dbReference>
<keyword evidence="3" id="KW-0732">Signal</keyword>
<evidence type="ECO:0000313" key="5">
    <source>
        <dbReference type="Proteomes" id="UP001498476"/>
    </source>
</evidence>
<feature type="chain" id="PRO_5047521612" description="Glycoside hydrolase family 12 protein" evidence="3">
    <location>
        <begin position="16"/>
        <end position="246"/>
    </location>
</feature>
<protein>
    <recommendedName>
        <fullName evidence="6">Glycoside hydrolase family 12 protein</fullName>
    </recommendedName>
</protein>
<dbReference type="EMBL" id="JAZAVJ010000007">
    <property type="protein sequence ID" value="KAK7423876.1"/>
    <property type="molecule type" value="Genomic_DNA"/>
</dbReference>
<dbReference type="Pfam" id="PF01670">
    <property type="entry name" value="Glyco_hydro_12"/>
    <property type="match status" value="1"/>
</dbReference>
<keyword evidence="2" id="KW-0624">Polysaccharide degradation</keyword>